<dbReference type="Pfam" id="PF01636">
    <property type="entry name" value="APH"/>
    <property type="match status" value="1"/>
</dbReference>
<keyword evidence="3" id="KW-1185">Reference proteome</keyword>
<dbReference type="EMBL" id="BOMV01000114">
    <property type="protein sequence ID" value="GIF01907.1"/>
    <property type="molecule type" value="Genomic_DNA"/>
</dbReference>
<accession>A0A919KD73</accession>
<dbReference type="InterPro" id="IPR011009">
    <property type="entry name" value="Kinase-like_dom_sf"/>
</dbReference>
<dbReference type="Proteomes" id="UP000636960">
    <property type="component" value="Unassembled WGS sequence"/>
</dbReference>
<evidence type="ECO:0000313" key="2">
    <source>
        <dbReference type="EMBL" id="GIF01907.1"/>
    </source>
</evidence>
<dbReference type="AlphaFoldDB" id="A0A919KD73"/>
<feature type="domain" description="Aminoglycoside phosphotransferase" evidence="1">
    <location>
        <begin position="43"/>
        <end position="216"/>
    </location>
</feature>
<evidence type="ECO:0000259" key="1">
    <source>
        <dbReference type="Pfam" id="PF01636"/>
    </source>
</evidence>
<proteinExistence type="predicted"/>
<sequence length="271" mass="30400">MPEVDGVRAIWRLDLGAVIGKGTWSVRRAGTAYVLKLLIGDWRYQLRVAKALRELGWPTPEPAEEPLIRDDGAWVLFHRLPGRHEEPADRDRGRLLAELHADARATGITEQRAGFRGPAEVVADPALERSLRGYGRTHPDEARELLAARDDTVAWFAGHAGIDAPRSVIHGDFTPWNLLYQNGRLSGLVDFEGTHHTYQVADFALSWRGYRDDVLRGYDEVRPLAEVEWALIRPVYVAWLFLGVAGPVADLSWQVAHLRKHSALLDGRKSS</sequence>
<dbReference type="Gene3D" id="3.90.1200.10">
    <property type="match status" value="1"/>
</dbReference>
<reference evidence="2" key="1">
    <citation type="submission" date="2021-01" db="EMBL/GenBank/DDBJ databases">
        <title>Whole genome shotgun sequence of Actinoplanes rishiriensis NBRC 108556.</title>
        <authorList>
            <person name="Komaki H."/>
            <person name="Tamura T."/>
        </authorList>
    </citation>
    <scope>NUCLEOTIDE SEQUENCE</scope>
    <source>
        <strain evidence="2">NBRC 108556</strain>
    </source>
</reference>
<protein>
    <recommendedName>
        <fullName evidence="1">Aminoglycoside phosphotransferase domain-containing protein</fullName>
    </recommendedName>
</protein>
<name>A0A919KD73_9ACTN</name>
<dbReference type="InterPro" id="IPR002575">
    <property type="entry name" value="Aminoglycoside_PTrfase"/>
</dbReference>
<organism evidence="2 3">
    <name type="scientific">Paractinoplanes rishiriensis</name>
    <dbReference type="NCBI Taxonomy" id="1050105"/>
    <lineage>
        <taxon>Bacteria</taxon>
        <taxon>Bacillati</taxon>
        <taxon>Actinomycetota</taxon>
        <taxon>Actinomycetes</taxon>
        <taxon>Micromonosporales</taxon>
        <taxon>Micromonosporaceae</taxon>
        <taxon>Paractinoplanes</taxon>
    </lineage>
</organism>
<dbReference type="SUPFAM" id="SSF56112">
    <property type="entry name" value="Protein kinase-like (PK-like)"/>
    <property type="match status" value="1"/>
</dbReference>
<gene>
    <name evidence="2" type="ORF">Ari01nite_93710</name>
</gene>
<comment type="caution">
    <text evidence="2">The sequence shown here is derived from an EMBL/GenBank/DDBJ whole genome shotgun (WGS) entry which is preliminary data.</text>
</comment>
<evidence type="ECO:0000313" key="3">
    <source>
        <dbReference type="Proteomes" id="UP000636960"/>
    </source>
</evidence>